<evidence type="ECO:0000256" key="1">
    <source>
        <dbReference type="SAM" id="Phobius"/>
    </source>
</evidence>
<dbReference type="EMBL" id="MFPU01000008">
    <property type="protein sequence ID" value="OGH70397.1"/>
    <property type="molecule type" value="Genomic_DNA"/>
</dbReference>
<feature type="transmembrane region" description="Helical" evidence="1">
    <location>
        <begin position="347"/>
        <end position="367"/>
    </location>
</feature>
<name>A0A1F6MFF3_9BACT</name>
<feature type="transmembrane region" description="Helical" evidence="1">
    <location>
        <begin position="21"/>
        <end position="42"/>
    </location>
</feature>
<comment type="caution">
    <text evidence="2">The sequence shown here is derived from an EMBL/GenBank/DDBJ whole genome shotgun (WGS) entry which is preliminary data.</text>
</comment>
<keyword evidence="1" id="KW-0812">Transmembrane</keyword>
<feature type="transmembrane region" description="Helical" evidence="1">
    <location>
        <begin position="251"/>
        <end position="269"/>
    </location>
</feature>
<sequence length="597" mass="68920">MFTVSNAVRKISKIIRAHYLIILNGLVLTLMVSAPLFIFPLFNRDVYQGINTANFGRDQLFYLSRGKDVLQGYHLGNAVLREGKEGQEMQVSYVEYVILAPLRWLGIADKVDIVAIYNVYNFIGVFILSLLIYTFAYQLSQNKVLATAAAVGVIAGYPILFYKTLFHPEALIYSRAFSPYLPAIPFYIFLNFLLKSLRTIASRYALFAGIALGALFYVYFFAWTMALAMCGVLLLVNVIQRNWVSAKKMSIIMGVGVMVGSYNIVRMMMFRNSEVGRQMFYFLWTIHTHTFVFSVVSFAALLLFGVYFYKHRTDAHRVLIFAIIMSGWIALNQQIITGQMVQQAHYYWYFITPLTIIVGLYMVWTLLVRFARWRAILFAGIIGVVYISAAVGQYRAELNAAPFKRIEQNFRPLLDFLNTDRAPGVILGNDEDTSYLYTVYTNHDVFWNSTAAVSFNTSLPRMKDALFVYVYLNKEARHDFVGFMNKLMEDTITASWYRDPYRAIEGYLSGLDFLEYNQKIGTRDPEILKQRDILLASMNAEYRELSKDSRNVENLLQSYGVNYIVWDKDKNPEWDLSFIRGLKKVFSYSNFEIYKIQ</sequence>
<feature type="transmembrane region" description="Helical" evidence="1">
    <location>
        <begin position="177"/>
        <end position="194"/>
    </location>
</feature>
<dbReference type="Proteomes" id="UP000177953">
    <property type="component" value="Unassembled WGS sequence"/>
</dbReference>
<reference evidence="2 3" key="1">
    <citation type="journal article" date="2016" name="Nat. Commun.">
        <title>Thousands of microbial genomes shed light on interconnected biogeochemical processes in an aquifer system.</title>
        <authorList>
            <person name="Anantharaman K."/>
            <person name="Brown C.T."/>
            <person name="Hug L.A."/>
            <person name="Sharon I."/>
            <person name="Castelle C.J."/>
            <person name="Probst A.J."/>
            <person name="Thomas B.C."/>
            <person name="Singh A."/>
            <person name="Wilkins M.J."/>
            <person name="Karaoz U."/>
            <person name="Brodie E.L."/>
            <person name="Williams K.H."/>
            <person name="Hubbard S.S."/>
            <person name="Banfield J.F."/>
        </authorList>
    </citation>
    <scope>NUCLEOTIDE SEQUENCE [LARGE SCALE GENOMIC DNA]</scope>
</reference>
<keyword evidence="1" id="KW-1133">Transmembrane helix</keyword>
<keyword evidence="1" id="KW-0472">Membrane</keyword>
<feature type="transmembrane region" description="Helical" evidence="1">
    <location>
        <begin position="281"/>
        <end position="309"/>
    </location>
</feature>
<feature type="transmembrane region" description="Helical" evidence="1">
    <location>
        <begin position="315"/>
        <end position="335"/>
    </location>
</feature>
<dbReference type="AlphaFoldDB" id="A0A1F6MFF3"/>
<feature type="transmembrane region" description="Helical" evidence="1">
    <location>
        <begin position="144"/>
        <end position="165"/>
    </location>
</feature>
<evidence type="ECO:0000313" key="3">
    <source>
        <dbReference type="Proteomes" id="UP000177953"/>
    </source>
</evidence>
<accession>A0A1F6MFF3</accession>
<feature type="transmembrane region" description="Helical" evidence="1">
    <location>
        <begin position="206"/>
        <end position="239"/>
    </location>
</feature>
<gene>
    <name evidence="2" type="ORF">A2754_03505</name>
</gene>
<evidence type="ECO:0000313" key="2">
    <source>
        <dbReference type="EMBL" id="OGH70397.1"/>
    </source>
</evidence>
<feature type="transmembrane region" description="Helical" evidence="1">
    <location>
        <begin position="119"/>
        <end position="137"/>
    </location>
</feature>
<organism evidence="2 3">
    <name type="scientific">Candidatus Magasanikbacteria bacterium RIFCSPHIGHO2_01_FULL_47_8</name>
    <dbReference type="NCBI Taxonomy" id="1798673"/>
    <lineage>
        <taxon>Bacteria</taxon>
        <taxon>Candidatus Magasanikiibacteriota</taxon>
    </lineage>
</organism>
<evidence type="ECO:0008006" key="4">
    <source>
        <dbReference type="Google" id="ProtNLM"/>
    </source>
</evidence>
<feature type="transmembrane region" description="Helical" evidence="1">
    <location>
        <begin position="373"/>
        <end position="394"/>
    </location>
</feature>
<proteinExistence type="predicted"/>
<protein>
    <recommendedName>
        <fullName evidence="4">Glycosyltransferase RgtA/B/C/D-like domain-containing protein</fullName>
    </recommendedName>
</protein>